<dbReference type="OMA" id="ERIEDWD"/>
<dbReference type="InterPro" id="IPR001646">
    <property type="entry name" value="5peptide_repeat"/>
</dbReference>
<dbReference type="InterPro" id="IPR003131">
    <property type="entry name" value="T1-type_BTB"/>
</dbReference>
<dbReference type="eggNOG" id="KOG1665">
    <property type="taxonomic scope" value="Eukaryota"/>
</dbReference>
<proteinExistence type="predicted"/>
<name>D2VCB7_NAEGR</name>
<dbReference type="Gene3D" id="2.160.20.80">
    <property type="entry name" value="E3 ubiquitin-protein ligase SopA"/>
    <property type="match status" value="2"/>
</dbReference>
<dbReference type="InterPro" id="IPR051082">
    <property type="entry name" value="Pentapeptide-BTB/POZ_domain"/>
</dbReference>
<evidence type="ECO:0000313" key="2">
    <source>
        <dbReference type="EMBL" id="EFC45722.1"/>
    </source>
</evidence>
<feature type="non-terminal residue" evidence="2">
    <location>
        <position position="320"/>
    </location>
</feature>
<evidence type="ECO:0000313" key="3">
    <source>
        <dbReference type="Proteomes" id="UP000006671"/>
    </source>
</evidence>
<protein>
    <submittedName>
        <fullName evidence="2">Predicted protein</fullName>
    </submittedName>
</protein>
<keyword evidence="3" id="KW-1185">Reference proteome</keyword>
<dbReference type="GeneID" id="8849179"/>
<dbReference type="EMBL" id="GG738862">
    <property type="protein sequence ID" value="EFC45722.1"/>
    <property type="molecule type" value="Genomic_DNA"/>
</dbReference>
<dbReference type="Pfam" id="PF02214">
    <property type="entry name" value="BTB_2"/>
    <property type="match status" value="1"/>
</dbReference>
<organism evidence="3">
    <name type="scientific">Naegleria gruberi</name>
    <name type="common">Amoeba</name>
    <dbReference type="NCBI Taxonomy" id="5762"/>
    <lineage>
        <taxon>Eukaryota</taxon>
        <taxon>Discoba</taxon>
        <taxon>Heterolobosea</taxon>
        <taxon>Tetramitia</taxon>
        <taxon>Eutetramitia</taxon>
        <taxon>Vahlkampfiidae</taxon>
        <taxon>Naegleria</taxon>
    </lineage>
</organism>
<sequence length="320" mass="35978">MLQEKIETLKEKLESETKKWDQTAKYRVKLPKSNQPITLNVGGKKMKATLQTLTDTSLEKNSVLAKMFDGEYPLRKCEDGSYFIDCDPALFKYILHWLRYGNISIDCEYLKERLSHVAEYFGLNKMKASLKDEIVNEIDEETAELTTDSTKDLKQLDLSNITIMDAEIVDCDLSGIQISKAKFHNCNFKYCDFSGCTLSNCEMIGCDLSNSKFVGASLNGVTLKISKLFGCNIEKAICRNVNFNLSTNWSRSSLIGFDLSSLDFFGSDFSLANLSNCNLSKTNLSNCNFEGANFTYCNLDSALLRNSSLNKAILFGCNIK</sequence>
<dbReference type="PANTHER" id="PTHR14136:SF17">
    <property type="entry name" value="BTB_POZ DOMAIN-CONTAINING PROTEIN KCTD9"/>
    <property type="match status" value="1"/>
</dbReference>
<dbReference type="SUPFAM" id="SSF54695">
    <property type="entry name" value="POZ domain"/>
    <property type="match status" value="1"/>
</dbReference>
<dbReference type="PANTHER" id="PTHR14136">
    <property type="entry name" value="BTB_POZ DOMAIN-CONTAINING PROTEIN KCTD9"/>
    <property type="match status" value="1"/>
</dbReference>
<accession>D2VCB7</accession>
<dbReference type="SUPFAM" id="SSF141571">
    <property type="entry name" value="Pentapeptide repeat-like"/>
    <property type="match status" value="1"/>
</dbReference>
<gene>
    <name evidence="2" type="ORF">NAEGRDRAFT_32830</name>
</gene>
<evidence type="ECO:0000259" key="1">
    <source>
        <dbReference type="Pfam" id="PF02214"/>
    </source>
</evidence>
<dbReference type="InterPro" id="IPR011333">
    <property type="entry name" value="SKP1/BTB/POZ_sf"/>
</dbReference>
<dbReference type="GO" id="GO:0051260">
    <property type="term" value="P:protein homooligomerization"/>
    <property type="evidence" value="ECO:0007669"/>
    <property type="project" value="InterPro"/>
</dbReference>
<dbReference type="InParanoid" id="D2VCB7"/>
<dbReference type="Pfam" id="PF00805">
    <property type="entry name" value="Pentapeptide"/>
    <property type="match status" value="2"/>
</dbReference>
<dbReference type="STRING" id="5762.D2VCB7"/>
<dbReference type="RefSeq" id="XP_002678466.1">
    <property type="nucleotide sequence ID" value="XM_002678420.1"/>
</dbReference>
<dbReference type="OrthoDB" id="2414723at2759"/>
<feature type="domain" description="Potassium channel tetramerisation-type BTB" evidence="1">
    <location>
        <begin position="37"/>
        <end position="126"/>
    </location>
</feature>
<reference evidence="2 3" key="1">
    <citation type="journal article" date="2010" name="Cell">
        <title>The genome of Naegleria gruberi illuminates early eukaryotic versatility.</title>
        <authorList>
            <person name="Fritz-Laylin L.K."/>
            <person name="Prochnik S.E."/>
            <person name="Ginger M.L."/>
            <person name="Dacks J.B."/>
            <person name="Carpenter M.L."/>
            <person name="Field M.C."/>
            <person name="Kuo A."/>
            <person name="Paredez A."/>
            <person name="Chapman J."/>
            <person name="Pham J."/>
            <person name="Shu S."/>
            <person name="Neupane R."/>
            <person name="Cipriano M."/>
            <person name="Mancuso J."/>
            <person name="Tu H."/>
            <person name="Salamov A."/>
            <person name="Lindquist E."/>
            <person name="Shapiro H."/>
            <person name="Lucas S."/>
            <person name="Grigoriev I.V."/>
            <person name="Cande W.Z."/>
            <person name="Fulton C."/>
            <person name="Rokhsar D.S."/>
            <person name="Dawson S.C."/>
        </authorList>
    </citation>
    <scope>NUCLEOTIDE SEQUENCE [LARGE SCALE GENOMIC DNA]</scope>
    <source>
        <strain evidence="2 3">NEG-M</strain>
    </source>
</reference>
<dbReference type="AlphaFoldDB" id="D2VCB7"/>
<dbReference type="VEuPathDB" id="AmoebaDB:NAEGRDRAFT_32830"/>
<dbReference type="Gene3D" id="3.30.710.10">
    <property type="entry name" value="Potassium Channel Kv1.1, Chain A"/>
    <property type="match status" value="1"/>
</dbReference>
<dbReference type="KEGG" id="ngr:NAEGRDRAFT_32830"/>
<dbReference type="Proteomes" id="UP000006671">
    <property type="component" value="Unassembled WGS sequence"/>
</dbReference>